<accession>A0ABU5SSL0</accession>
<evidence type="ECO:0000256" key="1">
    <source>
        <dbReference type="SAM" id="Phobius"/>
    </source>
</evidence>
<proteinExistence type="predicted"/>
<evidence type="ECO:0000313" key="2">
    <source>
        <dbReference type="EMBL" id="MEA5441519.1"/>
    </source>
</evidence>
<keyword evidence="3" id="KW-1185">Reference proteome</keyword>
<feature type="transmembrane region" description="Helical" evidence="1">
    <location>
        <begin position="32"/>
        <end position="48"/>
    </location>
</feature>
<dbReference type="InterPro" id="IPR052527">
    <property type="entry name" value="Metal_cation-efflux_comp"/>
</dbReference>
<keyword evidence="1" id="KW-0472">Membrane</keyword>
<keyword evidence="1" id="KW-1133">Transmembrane helix</keyword>
<feature type="transmembrane region" description="Helical" evidence="1">
    <location>
        <begin position="68"/>
        <end position="86"/>
    </location>
</feature>
<dbReference type="Gene3D" id="1.20.120.1630">
    <property type="match status" value="1"/>
</dbReference>
<dbReference type="Proteomes" id="UP001302329">
    <property type="component" value="Unassembled WGS sequence"/>
</dbReference>
<protein>
    <submittedName>
        <fullName evidence="2">DUF1295 domain-containing protein</fullName>
    </submittedName>
</protein>
<dbReference type="RefSeq" id="WP_323355651.1">
    <property type="nucleotide sequence ID" value="NZ_JAYGHY010000005.1"/>
</dbReference>
<dbReference type="EMBL" id="JAYGHY010000005">
    <property type="protein sequence ID" value="MEA5441519.1"/>
    <property type="molecule type" value="Genomic_DNA"/>
</dbReference>
<dbReference type="InterPro" id="IPR010721">
    <property type="entry name" value="UstE-like"/>
</dbReference>
<sequence>MTQLQAINIAKVTTMVALLIPALVLGLESPRVVIYLSLHLSYCLWWLLEEVLFPWRSRQLFTDRVQPLQAALVVLYVGVFYALPGWLAMANDQPLQPLTIAIGLSFYIFGSLLNTAADVQKGTAKELGATLVADGAWRRVRHVNYLGDLLRYSSFAVIAGSPWSWLLPASVLALYLPRMIQKEALMAERYPGFEAYCQTSWWLVPGVI</sequence>
<reference evidence="2 3" key="1">
    <citation type="submission" date="2023-12" db="EMBL/GenBank/DDBJ databases">
        <title>Baltic Sea Cyanobacteria.</title>
        <authorList>
            <person name="Delbaje E."/>
            <person name="Fewer D.P."/>
            <person name="Shishido T.K."/>
        </authorList>
    </citation>
    <scope>NUCLEOTIDE SEQUENCE [LARGE SCALE GENOMIC DNA]</scope>
    <source>
        <strain evidence="2 3">UHCC 0281</strain>
    </source>
</reference>
<dbReference type="Pfam" id="PF06966">
    <property type="entry name" value="DUF1295"/>
    <property type="match status" value="1"/>
</dbReference>
<comment type="caution">
    <text evidence="2">The sequence shown here is derived from an EMBL/GenBank/DDBJ whole genome shotgun (WGS) entry which is preliminary data.</text>
</comment>
<feature type="transmembrane region" description="Helical" evidence="1">
    <location>
        <begin position="6"/>
        <end position="25"/>
    </location>
</feature>
<evidence type="ECO:0000313" key="3">
    <source>
        <dbReference type="Proteomes" id="UP001302329"/>
    </source>
</evidence>
<name>A0ABU5SSL0_9CYAN</name>
<gene>
    <name evidence="2" type="ORF">VB739_03030</name>
</gene>
<organism evidence="2 3">
    <name type="scientific">Cyanobium gracile UHCC 0281</name>
    <dbReference type="NCBI Taxonomy" id="3110309"/>
    <lineage>
        <taxon>Bacteria</taxon>
        <taxon>Bacillati</taxon>
        <taxon>Cyanobacteriota</taxon>
        <taxon>Cyanophyceae</taxon>
        <taxon>Synechococcales</taxon>
        <taxon>Prochlorococcaceae</taxon>
        <taxon>Cyanobium</taxon>
    </lineage>
</organism>
<feature type="transmembrane region" description="Helical" evidence="1">
    <location>
        <begin position="98"/>
        <end position="117"/>
    </location>
</feature>
<keyword evidence="1" id="KW-0812">Transmembrane</keyword>
<feature type="transmembrane region" description="Helical" evidence="1">
    <location>
        <begin position="155"/>
        <end position="176"/>
    </location>
</feature>
<dbReference type="PANTHER" id="PTHR43847:SF1">
    <property type="entry name" value="BLL3993 PROTEIN"/>
    <property type="match status" value="1"/>
</dbReference>
<dbReference type="PANTHER" id="PTHR43847">
    <property type="entry name" value="BLL3993 PROTEIN"/>
    <property type="match status" value="1"/>
</dbReference>